<feature type="transmembrane region" description="Helical" evidence="8">
    <location>
        <begin position="211"/>
        <end position="231"/>
    </location>
</feature>
<evidence type="ECO:0000256" key="8">
    <source>
        <dbReference type="SAM" id="Phobius"/>
    </source>
</evidence>
<dbReference type="InterPro" id="IPR013525">
    <property type="entry name" value="ABC2_TM"/>
</dbReference>
<evidence type="ECO:0000313" key="11">
    <source>
        <dbReference type="Proteomes" id="UP000094296"/>
    </source>
</evidence>
<evidence type="ECO:0000259" key="9">
    <source>
        <dbReference type="PROSITE" id="PS51012"/>
    </source>
</evidence>
<feature type="domain" description="ABC transmembrane type-2" evidence="9">
    <location>
        <begin position="179"/>
        <end position="403"/>
    </location>
</feature>
<evidence type="ECO:0000256" key="2">
    <source>
        <dbReference type="ARBA" id="ARBA00007783"/>
    </source>
</evidence>
<keyword evidence="11" id="KW-1185">Reference proteome</keyword>
<sequence length="406" mass="44177">MAWFWMLHKEFYAFVKDKTSLFSLLLVPLILIGILGISLSNAFDTGDGEAREVKVAPMSVYVENLDRGPMGDYLQKVAFTSEEVQKLLKLTNARDQAEVFVIIPEDFTEKGWSLAGDVIEIRIATDNPNRIGVKVVESVVEMFLRQTKMLYLMYEQQHIGVPDGAKGNSSAGAFAGPEALFGGDRGQGAIDLPVIQELSVGSSNGNIVSSFAYYAVGMGVMYVLFLGVTAAKALMIEVQQKTMLRLLATPQSILGVLLGKFSGWVLLGVLQIMILIAGSKLLYGVDWGNNFVQLVLLSISYVFVVIALGFILATLLAKSEAADQFGTIAVLIMAVIGGSMAPIYILPEFINQIAKVLPNALALQTILEIIIGTDWAVVLKTVAVFMIMGTTFVLLGTYRLTQQWKG</sequence>
<feature type="transmembrane region" description="Helical" evidence="8">
    <location>
        <begin position="252"/>
        <end position="279"/>
    </location>
</feature>
<dbReference type="PROSITE" id="PS51012">
    <property type="entry name" value="ABC_TM2"/>
    <property type="match status" value="1"/>
</dbReference>
<proteinExistence type="inferred from homology"/>
<dbReference type="GO" id="GO:0140359">
    <property type="term" value="F:ABC-type transporter activity"/>
    <property type="evidence" value="ECO:0007669"/>
    <property type="project" value="InterPro"/>
</dbReference>
<comment type="subcellular location">
    <subcellularLocation>
        <location evidence="1">Cell membrane</location>
        <topology evidence="1">Multi-pass membrane protein</topology>
    </subcellularLocation>
</comment>
<evidence type="ECO:0000313" key="10">
    <source>
        <dbReference type="EMBL" id="OEF97527.1"/>
    </source>
</evidence>
<keyword evidence="6 8" id="KW-1133">Transmembrane helix</keyword>
<protein>
    <recommendedName>
        <fullName evidence="9">ABC transmembrane type-2 domain-containing protein</fullName>
    </recommendedName>
</protein>
<evidence type="ECO:0000256" key="6">
    <source>
        <dbReference type="ARBA" id="ARBA00022989"/>
    </source>
</evidence>
<keyword evidence="5 8" id="KW-0812">Transmembrane</keyword>
<evidence type="ECO:0000256" key="4">
    <source>
        <dbReference type="ARBA" id="ARBA00022475"/>
    </source>
</evidence>
<dbReference type="InterPro" id="IPR051449">
    <property type="entry name" value="ABC-2_transporter_component"/>
</dbReference>
<reference evidence="10 11" key="1">
    <citation type="submission" date="2016-09" db="EMBL/GenBank/DDBJ databases">
        <title>Draft genome sequence for the type strain of Desulfuribacillus alkaliarsenatis AHT28, an obligately anaerobic, sulfidogenic bacterium isolated from Russian soda lake sediments.</title>
        <authorList>
            <person name="Abin C.A."/>
            <person name="Hollibaugh J.T."/>
        </authorList>
    </citation>
    <scope>NUCLEOTIDE SEQUENCE [LARGE SCALE GENOMIC DNA]</scope>
    <source>
        <strain evidence="10 11">AHT28</strain>
    </source>
</reference>
<dbReference type="Pfam" id="PF12698">
    <property type="entry name" value="ABC2_membrane_3"/>
    <property type="match status" value="1"/>
</dbReference>
<dbReference type="GO" id="GO:0005886">
    <property type="term" value="C:plasma membrane"/>
    <property type="evidence" value="ECO:0007669"/>
    <property type="project" value="UniProtKB-SubCell"/>
</dbReference>
<evidence type="ECO:0000256" key="7">
    <source>
        <dbReference type="ARBA" id="ARBA00023136"/>
    </source>
</evidence>
<name>A0A1E5G378_9FIRM</name>
<evidence type="ECO:0000256" key="5">
    <source>
        <dbReference type="ARBA" id="ARBA00022692"/>
    </source>
</evidence>
<dbReference type="AlphaFoldDB" id="A0A1E5G378"/>
<dbReference type="RefSeq" id="WP_069642925.1">
    <property type="nucleotide sequence ID" value="NZ_MIJE01000011.1"/>
</dbReference>
<evidence type="ECO:0000256" key="3">
    <source>
        <dbReference type="ARBA" id="ARBA00022448"/>
    </source>
</evidence>
<accession>A0A1E5G378</accession>
<dbReference type="PANTHER" id="PTHR30294">
    <property type="entry name" value="MEMBRANE COMPONENT OF ABC TRANSPORTER YHHJ-RELATED"/>
    <property type="match status" value="1"/>
</dbReference>
<feature type="transmembrane region" description="Helical" evidence="8">
    <location>
        <begin position="291"/>
        <end position="316"/>
    </location>
</feature>
<keyword evidence="4" id="KW-1003">Cell membrane</keyword>
<keyword evidence="7 8" id="KW-0472">Membrane</keyword>
<keyword evidence="3" id="KW-0813">Transport</keyword>
<dbReference type="EMBL" id="MIJE01000011">
    <property type="protein sequence ID" value="OEF97527.1"/>
    <property type="molecule type" value="Genomic_DNA"/>
</dbReference>
<gene>
    <name evidence="10" type="ORF">BHF68_04795</name>
</gene>
<dbReference type="STRING" id="766136.BHF68_04795"/>
<dbReference type="Proteomes" id="UP000094296">
    <property type="component" value="Unassembled WGS sequence"/>
</dbReference>
<organism evidence="10 11">
    <name type="scientific">Desulfuribacillus alkaliarsenatis</name>
    <dbReference type="NCBI Taxonomy" id="766136"/>
    <lineage>
        <taxon>Bacteria</taxon>
        <taxon>Bacillati</taxon>
        <taxon>Bacillota</taxon>
        <taxon>Desulfuribacillia</taxon>
        <taxon>Desulfuribacillales</taxon>
        <taxon>Desulfuribacillaceae</taxon>
        <taxon>Desulfuribacillus</taxon>
    </lineage>
</organism>
<comment type="caution">
    <text evidence="10">The sequence shown here is derived from an EMBL/GenBank/DDBJ whole genome shotgun (WGS) entry which is preliminary data.</text>
</comment>
<dbReference type="PANTHER" id="PTHR30294:SF48">
    <property type="entry name" value="LINEARMYCIN RESISTANCE PERMEASE PROTEIN LNRM"/>
    <property type="match status" value="1"/>
</dbReference>
<dbReference type="OrthoDB" id="3078158at2"/>
<comment type="similarity">
    <text evidence="2">Belongs to the ABC-2 integral membrane protein family.</text>
</comment>
<feature type="transmembrane region" description="Helical" evidence="8">
    <location>
        <begin position="366"/>
        <end position="395"/>
    </location>
</feature>
<feature type="transmembrane region" description="Helical" evidence="8">
    <location>
        <begin position="328"/>
        <end position="346"/>
    </location>
</feature>
<evidence type="ECO:0000256" key="1">
    <source>
        <dbReference type="ARBA" id="ARBA00004651"/>
    </source>
</evidence>
<dbReference type="InterPro" id="IPR047817">
    <property type="entry name" value="ABC2_TM_bact-type"/>
</dbReference>